<evidence type="ECO:0000313" key="2">
    <source>
        <dbReference type="EMBL" id="MEQ4484235.1"/>
    </source>
</evidence>
<dbReference type="SUPFAM" id="SSF54593">
    <property type="entry name" value="Glyoxalase/Bleomycin resistance protein/Dihydroxybiphenyl dioxygenase"/>
    <property type="match status" value="2"/>
</dbReference>
<dbReference type="Pfam" id="PF14526">
    <property type="entry name" value="Cass2"/>
    <property type="match status" value="1"/>
</dbReference>
<feature type="domain" description="VOC" evidence="1">
    <location>
        <begin position="307"/>
        <end position="419"/>
    </location>
</feature>
<keyword evidence="3" id="KW-1185">Reference proteome</keyword>
<dbReference type="InterPro" id="IPR029068">
    <property type="entry name" value="Glyas_Bleomycin-R_OHBP_Dase"/>
</dbReference>
<dbReference type="InterPro" id="IPR029441">
    <property type="entry name" value="Cass2"/>
</dbReference>
<name>A0ABV1KVW0_9BACL</name>
<reference evidence="2 3" key="1">
    <citation type="journal article" date="2023" name="Genome Announc.">
        <title>Pan-Genome Analyses of the Genus Cohnella and Proposal of the Novel Species Cohnella silvisoli sp. nov., Isolated from Forest Soil.</title>
        <authorList>
            <person name="Wang C."/>
            <person name="Mao L."/>
            <person name="Bao G."/>
            <person name="Zhu H."/>
        </authorList>
    </citation>
    <scope>NUCLEOTIDE SEQUENCE [LARGE SCALE GENOMIC DNA]</scope>
    <source>
        <strain evidence="2 3">NL03-T5-1</strain>
    </source>
</reference>
<evidence type="ECO:0000313" key="3">
    <source>
        <dbReference type="Proteomes" id="UP001493487"/>
    </source>
</evidence>
<dbReference type="InterPro" id="IPR011256">
    <property type="entry name" value="Reg_factor_effector_dom_sf"/>
</dbReference>
<organism evidence="2 3">
    <name type="scientific">Cohnella silvisoli</name>
    <dbReference type="NCBI Taxonomy" id="2873699"/>
    <lineage>
        <taxon>Bacteria</taxon>
        <taxon>Bacillati</taxon>
        <taxon>Bacillota</taxon>
        <taxon>Bacilli</taxon>
        <taxon>Bacillales</taxon>
        <taxon>Paenibacillaceae</taxon>
        <taxon>Cohnella</taxon>
    </lineage>
</organism>
<dbReference type="PROSITE" id="PS51819">
    <property type="entry name" value="VOC"/>
    <property type="match status" value="2"/>
</dbReference>
<dbReference type="InterPro" id="IPR004360">
    <property type="entry name" value="Glyas_Fos-R_dOase_dom"/>
</dbReference>
<dbReference type="InterPro" id="IPR037523">
    <property type="entry name" value="VOC_core"/>
</dbReference>
<dbReference type="SUPFAM" id="SSF55136">
    <property type="entry name" value="Probable bacterial effector-binding domain"/>
    <property type="match status" value="1"/>
</dbReference>
<dbReference type="Gene3D" id="3.10.180.10">
    <property type="entry name" value="2,3-Dihydroxybiphenyl 1,2-Dioxygenase, domain 1"/>
    <property type="match status" value="2"/>
</dbReference>
<feature type="domain" description="VOC" evidence="1">
    <location>
        <begin position="172"/>
        <end position="288"/>
    </location>
</feature>
<protein>
    <submittedName>
        <fullName evidence="2">VOC family protein</fullName>
    </submittedName>
</protein>
<dbReference type="EMBL" id="JASKHM010000010">
    <property type="protein sequence ID" value="MEQ4484235.1"/>
    <property type="molecule type" value="Genomic_DNA"/>
</dbReference>
<dbReference type="Proteomes" id="UP001493487">
    <property type="component" value="Unassembled WGS sequence"/>
</dbReference>
<dbReference type="Pfam" id="PF00903">
    <property type="entry name" value="Glyoxalase"/>
    <property type="match status" value="2"/>
</dbReference>
<dbReference type="PANTHER" id="PTHR36437:SF2">
    <property type="entry name" value="GLYOXALASE_BLEOMYCIN RESISTANCE PROTEIN_DIOXYGENASE"/>
    <property type="match status" value="1"/>
</dbReference>
<dbReference type="Gene3D" id="3.20.80.10">
    <property type="entry name" value="Regulatory factor, effector binding domain"/>
    <property type="match status" value="1"/>
</dbReference>
<dbReference type="SMART" id="SM00871">
    <property type="entry name" value="AraC_E_bind"/>
    <property type="match status" value="1"/>
</dbReference>
<accession>A0ABV1KVW0</accession>
<comment type="caution">
    <text evidence="2">The sequence shown here is derived from an EMBL/GenBank/DDBJ whole genome shotgun (WGS) entry which is preliminary data.</text>
</comment>
<dbReference type="InterPro" id="IPR010499">
    <property type="entry name" value="AraC_E-bd"/>
</dbReference>
<sequence>MSFETRITWKDPFKVVGQKILFTPSQHTPPSENEIALLWQRFNPRGCEIRHFNGGSYGLCVFGPDMEPGKPFDYIAAAGVSAFEDIPDGMTAESYPGSLYCVVQRHGIIDEIGKAFNYFHQDWIPNSEYEYGGPGVEFEYYDERYKGNYDPDSIMELWFPIRRKKELPIESRVASLFVHVTDLRRAADWYNRLLGLPLREERLNGGPVYWFDLPGTGLILDSDTFNRANPDWSEKNSPRIMFAVSDIDEAYNYIKDKANVLFEPERHGSMAYFNFSDPEGNVQMACWAADGGVDHELPITESPVLARISGAFIDVKDMKSEAAWYTDLLGLPLDERAVSQSIYTVPVTRGASLLLDQNRYLKQEPFSILFMFDTDDIQASYDYAVNCGMEFHGEMERHGAVSFFILKDPDGNLIMICQMNESLSGKIN</sequence>
<dbReference type="RefSeq" id="WP_232186617.1">
    <property type="nucleotide sequence ID" value="NZ_JAIOAP010000009.1"/>
</dbReference>
<dbReference type="PANTHER" id="PTHR36437">
    <property type="entry name" value="GLYOXALASE/BLEOMYCIN RESISTANCE PROTEIN/DIOXYGENASE"/>
    <property type="match status" value="1"/>
</dbReference>
<proteinExistence type="predicted"/>
<evidence type="ECO:0000259" key="1">
    <source>
        <dbReference type="PROSITE" id="PS51819"/>
    </source>
</evidence>
<gene>
    <name evidence="2" type="ORF">QJS35_17700</name>
</gene>